<accession>A0AA39HNM0</accession>
<proteinExistence type="predicted"/>
<gene>
    <name evidence="2" type="ORF">QR680_004416</name>
</gene>
<sequence length="156" mass="15642">MNSFVLLVALFGLSNAFFFPQSGGCGCPPPPPPPVCNCAPPPLPPCGGAPTGCGGGYALPPPPPAPIVNPVPAIAYNQPPQVPVAPIYNQVAPVENNINAANVGVPYAQVPPQPEVLSSQVQVAPATVQQAYINPAQPVVAPAPVQGGYVTGVGRA</sequence>
<evidence type="ECO:0000313" key="2">
    <source>
        <dbReference type="EMBL" id="KAK0409225.1"/>
    </source>
</evidence>
<feature type="signal peptide" evidence="1">
    <location>
        <begin position="1"/>
        <end position="16"/>
    </location>
</feature>
<protein>
    <recommendedName>
        <fullName evidence="4">VM domain-containing protein</fullName>
    </recommendedName>
</protein>
<dbReference type="AlphaFoldDB" id="A0AA39HNM0"/>
<name>A0AA39HNM0_9BILA</name>
<evidence type="ECO:0008006" key="4">
    <source>
        <dbReference type="Google" id="ProtNLM"/>
    </source>
</evidence>
<dbReference type="Proteomes" id="UP001175271">
    <property type="component" value="Unassembled WGS sequence"/>
</dbReference>
<evidence type="ECO:0000256" key="1">
    <source>
        <dbReference type="SAM" id="SignalP"/>
    </source>
</evidence>
<evidence type="ECO:0000313" key="3">
    <source>
        <dbReference type="Proteomes" id="UP001175271"/>
    </source>
</evidence>
<reference evidence="2" key="1">
    <citation type="submission" date="2023-06" db="EMBL/GenBank/DDBJ databases">
        <title>Genomic analysis of the entomopathogenic nematode Steinernema hermaphroditum.</title>
        <authorList>
            <person name="Schwarz E.M."/>
            <person name="Heppert J.K."/>
            <person name="Baniya A."/>
            <person name="Schwartz H.T."/>
            <person name="Tan C.-H."/>
            <person name="Antoshechkin I."/>
            <person name="Sternberg P.W."/>
            <person name="Goodrich-Blair H."/>
            <person name="Dillman A.R."/>
        </authorList>
    </citation>
    <scope>NUCLEOTIDE SEQUENCE</scope>
    <source>
        <strain evidence="2">PS9179</strain>
        <tissue evidence="2">Whole animal</tissue>
    </source>
</reference>
<comment type="caution">
    <text evidence="2">The sequence shown here is derived from an EMBL/GenBank/DDBJ whole genome shotgun (WGS) entry which is preliminary data.</text>
</comment>
<keyword evidence="1" id="KW-0732">Signal</keyword>
<dbReference type="EMBL" id="JAUCMV010000003">
    <property type="protein sequence ID" value="KAK0409225.1"/>
    <property type="molecule type" value="Genomic_DNA"/>
</dbReference>
<organism evidence="2 3">
    <name type="scientific">Steinernema hermaphroditum</name>
    <dbReference type="NCBI Taxonomy" id="289476"/>
    <lineage>
        <taxon>Eukaryota</taxon>
        <taxon>Metazoa</taxon>
        <taxon>Ecdysozoa</taxon>
        <taxon>Nematoda</taxon>
        <taxon>Chromadorea</taxon>
        <taxon>Rhabditida</taxon>
        <taxon>Tylenchina</taxon>
        <taxon>Panagrolaimomorpha</taxon>
        <taxon>Strongyloidoidea</taxon>
        <taxon>Steinernematidae</taxon>
        <taxon>Steinernema</taxon>
    </lineage>
</organism>
<feature type="chain" id="PRO_5041209081" description="VM domain-containing protein" evidence="1">
    <location>
        <begin position="17"/>
        <end position="156"/>
    </location>
</feature>
<keyword evidence="3" id="KW-1185">Reference proteome</keyword>